<dbReference type="AlphaFoldDB" id="A0A6P0GKB4"/>
<evidence type="ECO:0000313" key="1">
    <source>
        <dbReference type="EMBL" id="NEM07795.1"/>
    </source>
</evidence>
<organism evidence="1 2">
    <name type="scientific">Geodermatophilus normandii</name>
    <dbReference type="NCBI Taxonomy" id="1137989"/>
    <lineage>
        <taxon>Bacteria</taxon>
        <taxon>Bacillati</taxon>
        <taxon>Actinomycetota</taxon>
        <taxon>Actinomycetes</taxon>
        <taxon>Geodermatophilales</taxon>
        <taxon>Geodermatophilaceae</taxon>
        <taxon>Geodermatophilus</taxon>
    </lineage>
</organism>
<sequence>MRSVPPGIKEQLRTLLTSSSLADAHEQRTRLGVSVLAADMPRTDRLWATIEAWWDV</sequence>
<protein>
    <submittedName>
        <fullName evidence="1">Uncharacterized protein</fullName>
    </submittedName>
</protein>
<reference evidence="1 2" key="1">
    <citation type="submission" date="2019-12" db="EMBL/GenBank/DDBJ databases">
        <title>WGS of CPCC 203550 I12A-02606.</title>
        <authorList>
            <person name="Jiang Z."/>
        </authorList>
    </citation>
    <scope>NUCLEOTIDE SEQUENCE [LARGE SCALE GENOMIC DNA]</scope>
    <source>
        <strain evidence="1 2">I12A-02606</strain>
    </source>
</reference>
<evidence type="ECO:0000313" key="2">
    <source>
        <dbReference type="Proteomes" id="UP000471126"/>
    </source>
</evidence>
<dbReference type="RefSeq" id="WP_163477863.1">
    <property type="nucleotide sequence ID" value="NZ_JAAGWE010000030.1"/>
</dbReference>
<proteinExistence type="predicted"/>
<name>A0A6P0GKB4_9ACTN</name>
<comment type="caution">
    <text evidence="1">The sequence shown here is derived from an EMBL/GenBank/DDBJ whole genome shotgun (WGS) entry which is preliminary data.</text>
</comment>
<accession>A0A6P0GKB4</accession>
<gene>
    <name evidence="1" type="ORF">GCU54_17525</name>
</gene>
<dbReference type="Proteomes" id="UP000471126">
    <property type="component" value="Unassembled WGS sequence"/>
</dbReference>
<dbReference type="EMBL" id="JAAGWE010000030">
    <property type="protein sequence ID" value="NEM07795.1"/>
    <property type="molecule type" value="Genomic_DNA"/>
</dbReference>